<dbReference type="RefSeq" id="XP_028535029.1">
    <property type="nucleotide sequence ID" value="XM_028679302.1"/>
</dbReference>
<dbReference type="Proteomes" id="UP000220158">
    <property type="component" value="Chromosome 14"/>
</dbReference>
<dbReference type="AlphaFoldDB" id="A0A1J1HF64"/>
<dbReference type="GeneID" id="39738672"/>
<dbReference type="VEuPathDB" id="PlasmoDB:PRELSG_1424000"/>
<feature type="region of interest" description="Disordered" evidence="1">
    <location>
        <begin position="186"/>
        <end position="207"/>
    </location>
</feature>
<keyword evidence="3" id="KW-1185">Reference proteome</keyword>
<evidence type="ECO:0000313" key="3">
    <source>
        <dbReference type="Proteomes" id="UP000220158"/>
    </source>
</evidence>
<name>A0A1J1HF64_PLARL</name>
<dbReference type="KEGG" id="prel:PRELSG_1424000"/>
<dbReference type="InterPro" id="IPR036339">
    <property type="entry name" value="PUB-like_dom_sf"/>
</dbReference>
<dbReference type="SUPFAM" id="SSF143503">
    <property type="entry name" value="PUG domain-like"/>
    <property type="match status" value="1"/>
</dbReference>
<evidence type="ECO:0000256" key="1">
    <source>
        <dbReference type="SAM" id="MobiDB-lite"/>
    </source>
</evidence>
<dbReference type="CDD" id="cd09212">
    <property type="entry name" value="PUB"/>
    <property type="match status" value="1"/>
</dbReference>
<accession>A0A1J1HF64</accession>
<dbReference type="Gene3D" id="1.20.58.2190">
    <property type="match status" value="1"/>
</dbReference>
<proteinExistence type="predicted"/>
<gene>
    <name evidence="2" type="ORF">PRELSG_1424000</name>
</gene>
<protein>
    <submittedName>
        <fullName evidence="2">Uncharacterized protein</fullName>
    </submittedName>
</protein>
<dbReference type="OrthoDB" id="387623at2759"/>
<sequence>MNFEKCVQFLKENFENIEIQKIEEEVNLYLIKKFETCENLNELNYEIDDNSLIELMEILSKFGNKKGNLSNFSTKRENKEKSFNEYLLNSFDNIKNEEDSSAEYGKFLNEEEQFCIDNQSILLKDNCYDSTTENNNEQNIEISHNINEKINYKNIKKIDNNNNSVIKENNYENMMDIMFSDSINMQKKDKSNNSEEEEKNQFIKNKENGNINKSLRKEAAEKKNTTILEILFSKSLLDNENIKQNIYAKKFYIINEDMFINIILILDRIILQLIVYYKEKKIEIEEQNSHFERFFNILYILLSNISFYSNEEKYRTIKLSNSKVKNYFLINSDIFNLVKLLFEILNFNTSYSNNLNKEDFQKLDVEIINPESCNLIWKFEKTFTDKDSILFEFVLSSIKIIMSIINKIASKKWITIEEGESINKMHMISKNENDRRLFLEQKKELEKISNRSTPINNKILQIHQKNKEEQQAINDIRKLHNERYKEHKVYGSNEKSDKNKNSWNKKIWESKENNKFSKDNLFLNEELDEKKKLKSKKKIKNFLKKLFKKN</sequence>
<organism evidence="2 3">
    <name type="scientific">Plasmodium relictum</name>
    <dbReference type="NCBI Taxonomy" id="85471"/>
    <lineage>
        <taxon>Eukaryota</taxon>
        <taxon>Sar</taxon>
        <taxon>Alveolata</taxon>
        <taxon>Apicomplexa</taxon>
        <taxon>Aconoidasida</taxon>
        <taxon>Haemosporida</taxon>
        <taxon>Plasmodiidae</taxon>
        <taxon>Plasmodium</taxon>
        <taxon>Plasmodium (Haemamoeba)</taxon>
    </lineage>
</organism>
<dbReference type="EMBL" id="LN835309">
    <property type="protein sequence ID" value="CRH02509.1"/>
    <property type="molecule type" value="Genomic_DNA"/>
</dbReference>
<evidence type="ECO:0000313" key="2">
    <source>
        <dbReference type="EMBL" id="CRH02509.1"/>
    </source>
</evidence>
<reference evidence="2 3" key="1">
    <citation type="submission" date="2015-04" db="EMBL/GenBank/DDBJ databases">
        <authorList>
            <consortium name="Pathogen Informatics"/>
        </authorList>
    </citation>
    <scope>NUCLEOTIDE SEQUENCE [LARGE SCALE GENOMIC DNA]</scope>
    <source>
        <strain evidence="2 3">SGS1</strain>
    </source>
</reference>
<dbReference type="OMA" id="INIIMGM"/>